<organism evidence="2 3">
    <name type="scientific">Asparagus officinalis</name>
    <name type="common">Garden asparagus</name>
    <dbReference type="NCBI Taxonomy" id="4686"/>
    <lineage>
        <taxon>Eukaryota</taxon>
        <taxon>Viridiplantae</taxon>
        <taxon>Streptophyta</taxon>
        <taxon>Embryophyta</taxon>
        <taxon>Tracheophyta</taxon>
        <taxon>Spermatophyta</taxon>
        <taxon>Magnoliopsida</taxon>
        <taxon>Liliopsida</taxon>
        <taxon>Asparagales</taxon>
        <taxon>Asparagaceae</taxon>
        <taxon>Asparagoideae</taxon>
        <taxon>Asparagus</taxon>
    </lineage>
</organism>
<gene>
    <name evidence="2" type="ORF">A4U43_UnF1740</name>
</gene>
<dbReference type="EMBL" id="KV863395">
    <property type="protein sequence ID" value="ONK55548.1"/>
    <property type="molecule type" value="Genomic_DNA"/>
</dbReference>
<evidence type="ECO:0000313" key="3">
    <source>
        <dbReference type="Proteomes" id="UP000243459"/>
    </source>
</evidence>
<keyword evidence="1" id="KW-0175">Coiled coil</keyword>
<protein>
    <submittedName>
        <fullName evidence="2">Uncharacterized protein</fullName>
    </submittedName>
</protein>
<dbReference type="Proteomes" id="UP000243459">
    <property type="component" value="Unassembled WGS sequence"/>
</dbReference>
<feature type="coiled-coil region" evidence="1">
    <location>
        <begin position="79"/>
        <end position="113"/>
    </location>
</feature>
<proteinExistence type="predicted"/>
<keyword evidence="3" id="KW-1185">Reference proteome</keyword>
<evidence type="ECO:0000256" key="1">
    <source>
        <dbReference type="SAM" id="Coils"/>
    </source>
</evidence>
<evidence type="ECO:0000313" key="2">
    <source>
        <dbReference type="EMBL" id="ONK55548.1"/>
    </source>
</evidence>
<name>A0A1R3L7G3_ASPOF</name>
<reference evidence="3" key="1">
    <citation type="journal article" date="2017" name="Nat. Commun.">
        <title>The asparagus genome sheds light on the origin and evolution of a young Y chromosome.</title>
        <authorList>
            <person name="Harkess A."/>
            <person name="Zhou J."/>
            <person name="Xu C."/>
            <person name="Bowers J.E."/>
            <person name="Van der Hulst R."/>
            <person name="Ayyampalayam S."/>
            <person name="Mercati F."/>
            <person name="Riccardi P."/>
            <person name="McKain M.R."/>
            <person name="Kakrana A."/>
            <person name="Tang H."/>
            <person name="Ray J."/>
            <person name="Groenendijk J."/>
            <person name="Arikit S."/>
            <person name="Mathioni S.M."/>
            <person name="Nakano M."/>
            <person name="Shan H."/>
            <person name="Telgmann-Rauber A."/>
            <person name="Kanno A."/>
            <person name="Yue Z."/>
            <person name="Chen H."/>
            <person name="Li W."/>
            <person name="Chen Y."/>
            <person name="Xu X."/>
            <person name="Zhang Y."/>
            <person name="Luo S."/>
            <person name="Chen H."/>
            <person name="Gao J."/>
            <person name="Mao Z."/>
            <person name="Pires J.C."/>
            <person name="Luo M."/>
            <person name="Kudrna D."/>
            <person name="Wing R.A."/>
            <person name="Meyers B.C."/>
            <person name="Yi K."/>
            <person name="Kong H."/>
            <person name="Lavrijsen P."/>
            <person name="Sunseri F."/>
            <person name="Falavigna A."/>
            <person name="Ye Y."/>
            <person name="Leebens-Mack J.H."/>
            <person name="Chen G."/>
        </authorList>
    </citation>
    <scope>NUCLEOTIDE SEQUENCE [LARGE SCALE GENOMIC DNA]</scope>
    <source>
        <strain evidence="3">cv. DH0086</strain>
    </source>
</reference>
<accession>A0A1R3L7G3</accession>
<dbReference type="Gramene" id="ONK55548">
    <property type="protein sequence ID" value="ONK55548"/>
    <property type="gene ID" value="A4U43_UnF1740"/>
</dbReference>
<sequence>MPFVAAFYQCLNSCVGLVLKGNPTSPSSLEELLHNSIRNVEIAGGKAVVVLALQRVVGGFMSAAEEWRSLRAACSAPLAEEAGAQRGAARKALEALSEEVTQLQARADQISNAREAKSLAKETAENAVLNAQTMMVRAQKIIVEQWVKDYLLEEEVAKLLQEQNQVELAVAEKKAATVGDKAALAERIKESERMLARSRWRP</sequence>
<dbReference type="AlphaFoldDB" id="A0A1R3L7G3"/>